<gene>
    <name evidence="1" type="ORF">DM813_25920</name>
</gene>
<name>A0A443ZHD7_9PSED</name>
<dbReference type="RefSeq" id="WP_128326219.1">
    <property type="nucleotide sequence ID" value="NZ_QJRG01000049.1"/>
</dbReference>
<dbReference type="EMBL" id="QJRG01000049">
    <property type="protein sequence ID" value="RWU18103.1"/>
    <property type="molecule type" value="Genomic_DNA"/>
</dbReference>
<dbReference type="Proteomes" id="UP000288983">
    <property type="component" value="Unassembled WGS sequence"/>
</dbReference>
<protein>
    <submittedName>
        <fullName evidence="1">Uncharacterized protein</fullName>
    </submittedName>
</protein>
<reference evidence="1 2" key="1">
    <citation type="submission" date="2018-06" db="EMBL/GenBank/DDBJ databases">
        <title>Bacteria isolated from soil of Wuhan.</title>
        <authorList>
            <person name="Wei X."/>
            <person name="Chunhua H."/>
        </authorList>
    </citation>
    <scope>NUCLEOTIDE SEQUENCE [LARGE SCALE GENOMIC DNA]</scope>
    <source>
        <strain evidence="2">xwS2</strain>
    </source>
</reference>
<dbReference type="OrthoDB" id="7008033at2"/>
<dbReference type="AlphaFoldDB" id="A0A443ZHD7"/>
<proteinExistence type="predicted"/>
<evidence type="ECO:0000313" key="1">
    <source>
        <dbReference type="EMBL" id="RWU18103.1"/>
    </source>
</evidence>
<comment type="caution">
    <text evidence="1">The sequence shown here is derived from an EMBL/GenBank/DDBJ whole genome shotgun (WGS) entry which is preliminary data.</text>
</comment>
<sequence>MAAKIEYVVIDGCIQDGAKVVRKGEVYVPPSKELAEELIDEGKIAPRGKLPAKDEQDDGD</sequence>
<accession>A0A443ZHD7</accession>
<organism evidence="1 2">
    <name type="scientific">Pseudomonas alkylphenolica</name>
    <dbReference type="NCBI Taxonomy" id="237609"/>
    <lineage>
        <taxon>Bacteria</taxon>
        <taxon>Pseudomonadati</taxon>
        <taxon>Pseudomonadota</taxon>
        <taxon>Gammaproteobacteria</taxon>
        <taxon>Pseudomonadales</taxon>
        <taxon>Pseudomonadaceae</taxon>
        <taxon>Pseudomonas</taxon>
    </lineage>
</organism>
<evidence type="ECO:0000313" key="2">
    <source>
        <dbReference type="Proteomes" id="UP000288983"/>
    </source>
</evidence>